<dbReference type="Gene3D" id="3.90.228.10">
    <property type="match status" value="1"/>
</dbReference>
<organism evidence="7 8">
    <name type="scientific">Phytophthora fragariaefolia</name>
    <dbReference type="NCBI Taxonomy" id="1490495"/>
    <lineage>
        <taxon>Eukaryota</taxon>
        <taxon>Sar</taxon>
        <taxon>Stramenopiles</taxon>
        <taxon>Oomycota</taxon>
        <taxon>Peronosporomycetes</taxon>
        <taxon>Peronosporales</taxon>
        <taxon>Peronosporaceae</taxon>
        <taxon>Phytophthora</taxon>
    </lineage>
</organism>
<dbReference type="SUPFAM" id="SSF56399">
    <property type="entry name" value="ADP-ribosylation"/>
    <property type="match status" value="2"/>
</dbReference>
<dbReference type="InterPro" id="IPR012317">
    <property type="entry name" value="Poly(ADP-ribose)pol_cat_dom"/>
</dbReference>
<comment type="caution">
    <text evidence="7">The sequence shown here is derived from an EMBL/GenBank/DDBJ whole genome shotgun (WGS) entry which is preliminary data.</text>
</comment>
<feature type="domain" description="PARP catalytic" evidence="6">
    <location>
        <begin position="1"/>
        <end position="223"/>
    </location>
</feature>
<protein>
    <recommendedName>
        <fullName evidence="5">Poly [ADP-ribose] polymerase</fullName>
        <shortName evidence="5">PARP</shortName>
        <ecNumber evidence="5">2.4.2.-</ecNumber>
    </recommendedName>
</protein>
<evidence type="ECO:0000256" key="3">
    <source>
        <dbReference type="ARBA" id="ARBA00023027"/>
    </source>
</evidence>
<keyword evidence="2 5" id="KW-0808">Transferase</keyword>
<dbReference type="AlphaFoldDB" id="A0A9W7D5S4"/>
<gene>
    <name evidence="7" type="ORF">Pfra01_002408700</name>
</gene>
<dbReference type="PANTHER" id="PTHR10459">
    <property type="entry name" value="DNA LIGASE"/>
    <property type="match status" value="1"/>
</dbReference>
<dbReference type="PROSITE" id="PS51059">
    <property type="entry name" value="PARP_CATALYTIC"/>
    <property type="match status" value="1"/>
</dbReference>
<dbReference type="GO" id="GO:1990404">
    <property type="term" value="F:NAD+-protein mono-ADP-ribosyltransferase activity"/>
    <property type="evidence" value="ECO:0007669"/>
    <property type="project" value="TreeGrafter"/>
</dbReference>
<dbReference type="GO" id="GO:0070212">
    <property type="term" value="P:protein poly-ADP-ribosylation"/>
    <property type="evidence" value="ECO:0007669"/>
    <property type="project" value="TreeGrafter"/>
</dbReference>
<evidence type="ECO:0000256" key="2">
    <source>
        <dbReference type="ARBA" id="ARBA00022679"/>
    </source>
</evidence>
<evidence type="ECO:0000256" key="5">
    <source>
        <dbReference type="RuleBase" id="RU362114"/>
    </source>
</evidence>
<dbReference type="InterPro" id="IPR050800">
    <property type="entry name" value="ARTD/PARP"/>
</dbReference>
<dbReference type="PANTHER" id="PTHR10459:SF60">
    <property type="entry name" value="POLY [ADP-RIBOSE] POLYMERASE 2"/>
    <property type="match status" value="1"/>
</dbReference>
<accession>A0A9W7D5S4</accession>
<dbReference type="OrthoDB" id="2017365at2759"/>
<evidence type="ECO:0000313" key="7">
    <source>
        <dbReference type="EMBL" id="GMF56712.1"/>
    </source>
</evidence>
<dbReference type="Pfam" id="PF00644">
    <property type="entry name" value="PARP"/>
    <property type="match status" value="2"/>
</dbReference>
<comment type="catalytic activity">
    <reaction evidence="4">
        <text>NAD(+) + (ADP-D-ribosyl)n-acceptor = nicotinamide + (ADP-D-ribosyl)n+1-acceptor + H(+).</text>
        <dbReference type="EC" id="2.4.2.30"/>
    </reaction>
</comment>
<dbReference type="EC" id="2.4.2.-" evidence="5"/>
<evidence type="ECO:0000313" key="8">
    <source>
        <dbReference type="Proteomes" id="UP001165121"/>
    </source>
</evidence>
<dbReference type="GO" id="GO:0006302">
    <property type="term" value="P:double-strand break repair"/>
    <property type="evidence" value="ECO:0007669"/>
    <property type="project" value="TreeGrafter"/>
</dbReference>
<dbReference type="Proteomes" id="UP001165121">
    <property type="component" value="Unassembled WGS sequence"/>
</dbReference>
<evidence type="ECO:0000259" key="6">
    <source>
        <dbReference type="PROSITE" id="PS51059"/>
    </source>
</evidence>
<keyword evidence="8" id="KW-1185">Reference proteome</keyword>
<evidence type="ECO:0000256" key="1">
    <source>
        <dbReference type="ARBA" id="ARBA00022676"/>
    </source>
</evidence>
<dbReference type="GO" id="GO:0003950">
    <property type="term" value="F:NAD+ poly-ADP-ribosyltransferase activity"/>
    <property type="evidence" value="ECO:0007669"/>
    <property type="project" value="UniProtKB-UniRule"/>
</dbReference>
<proteinExistence type="predicted"/>
<evidence type="ECO:0000256" key="4">
    <source>
        <dbReference type="ARBA" id="ARBA00033987"/>
    </source>
</evidence>
<dbReference type="EMBL" id="BSXT01004102">
    <property type="protein sequence ID" value="GMF56712.1"/>
    <property type="molecule type" value="Genomic_DNA"/>
</dbReference>
<reference evidence="7" key="1">
    <citation type="submission" date="2023-04" db="EMBL/GenBank/DDBJ databases">
        <title>Phytophthora fragariaefolia NBRC 109709.</title>
        <authorList>
            <person name="Ichikawa N."/>
            <person name="Sato H."/>
            <person name="Tonouchi N."/>
        </authorList>
    </citation>
    <scope>NUCLEOTIDE SEQUENCE</scope>
    <source>
        <strain evidence="7">NBRC 109709</strain>
    </source>
</reference>
<sequence length="224" mass="25095">MKKSSKMFSGLWATTRFVQHQVGLRYLHDLNVIISCCTAQLLWHGSRLSNVVGILSKGLRVAPPEAPNNGYMFGKGVRATLFAVIEVGAVDLTFDVLLMTRLDLLCRLCLQVSQLLLDYTPKPEGETAFLLVHMLCAEEAEDLTYTSLKKTKGCDSTHGVGRMAAPEEDYETMDDGVVVPVGEFMPTDVNGSLLYNEFIVYRQEQVKLRYLVNFDVLYEEDDEA</sequence>
<keyword evidence="3 5" id="KW-0520">NAD</keyword>
<name>A0A9W7D5S4_9STRA</name>
<dbReference type="GO" id="GO:0005730">
    <property type="term" value="C:nucleolus"/>
    <property type="evidence" value="ECO:0007669"/>
    <property type="project" value="TreeGrafter"/>
</dbReference>
<keyword evidence="1 5" id="KW-0328">Glycosyltransferase</keyword>